<dbReference type="Proteomes" id="UP000505377">
    <property type="component" value="Chromosome"/>
</dbReference>
<gene>
    <name evidence="3" type="ORF">HOP40_16250</name>
</gene>
<feature type="domain" description="S-adenosylmethionine-dependent methyltransferase Rv2258c-like winged HTH" evidence="2">
    <location>
        <begin position="28"/>
        <end position="94"/>
    </location>
</feature>
<protein>
    <submittedName>
        <fullName evidence="3">Class I SAM-dependent methyltransferase</fullName>
    </submittedName>
</protein>
<dbReference type="PANTHER" id="PTHR45128:SF2">
    <property type="entry name" value="METHYLTRANSFERASE DOMAIN-CONTAINING PROTEIN"/>
    <property type="match status" value="1"/>
</dbReference>
<dbReference type="InterPro" id="IPR025714">
    <property type="entry name" value="Methyltranfer_dom"/>
</dbReference>
<dbReference type="GO" id="GO:0008168">
    <property type="term" value="F:methyltransferase activity"/>
    <property type="evidence" value="ECO:0007669"/>
    <property type="project" value="UniProtKB-KW"/>
</dbReference>
<dbReference type="SUPFAM" id="SSF46785">
    <property type="entry name" value="Winged helix' DNA-binding domain"/>
    <property type="match status" value="1"/>
</dbReference>
<dbReference type="PANTHER" id="PTHR45128">
    <property type="entry name" value="METHYLTRANSFERASE TYPE 11"/>
    <property type="match status" value="1"/>
</dbReference>
<sequence>MAVDEGRLMDLLGKFVGDMGATAAAGNVVVGHRLGLYAALAQGPATPEEFAGRTGCHPRYLTEWLRGQAAGGYVEYDAATGAFSMTEEQAFALTDPNGPVYLPGAFVLALAMLRSEPAITQAFRTGEGVGWHEHHEDLFIGTELFFRPGYLANLTTNWLPALDGVVDKLIDGAAVADIGCGLGASTVLLAQAYPRARLVGSDYHGPSIERARKAAAEAGVASRVGFEEASAQTFTGTGYDLVTSFDCLHDMGDPLGAAQHVRGALADDGTWMVVEPAAADRPEDNMNPVGRLYYSASTFLCVPNGLSQPGGYALGAQAGEAAIRQVATDAGFTRFRRAAETPFNHVYEIRP</sequence>
<evidence type="ECO:0000259" key="1">
    <source>
        <dbReference type="Pfam" id="PF13847"/>
    </source>
</evidence>
<dbReference type="InterPro" id="IPR048711">
    <property type="entry name" value="WHD_Rv2258c"/>
</dbReference>
<proteinExistence type="predicted"/>
<reference evidence="3 4" key="1">
    <citation type="submission" date="2020-05" db="EMBL/GenBank/DDBJ databases">
        <authorList>
            <person name="Mo P."/>
        </authorList>
    </citation>
    <scope>NUCLEOTIDE SEQUENCE [LARGE SCALE GENOMIC DNA]</scope>
    <source>
        <strain evidence="3 4">Gen01</strain>
    </source>
</reference>
<keyword evidence="3" id="KW-0808">Transferase</keyword>
<dbReference type="InterPro" id="IPR036388">
    <property type="entry name" value="WH-like_DNA-bd_sf"/>
</dbReference>
<dbReference type="Gene3D" id="1.10.10.10">
    <property type="entry name" value="Winged helix-like DNA-binding domain superfamily/Winged helix DNA-binding domain"/>
    <property type="match status" value="1"/>
</dbReference>
<keyword evidence="3" id="KW-0489">Methyltransferase</keyword>
<dbReference type="InterPro" id="IPR053173">
    <property type="entry name" value="SAM-binding_MTase"/>
</dbReference>
<dbReference type="GO" id="GO:0032259">
    <property type="term" value="P:methylation"/>
    <property type="evidence" value="ECO:0007669"/>
    <property type="project" value="UniProtKB-KW"/>
</dbReference>
<evidence type="ECO:0000313" key="3">
    <source>
        <dbReference type="EMBL" id="QJY47169.1"/>
    </source>
</evidence>
<keyword evidence="4" id="KW-1185">Reference proteome</keyword>
<feature type="domain" description="Methyltransferase" evidence="1">
    <location>
        <begin position="171"/>
        <end position="278"/>
    </location>
</feature>
<dbReference type="AlphaFoldDB" id="A0A6M6JL63"/>
<dbReference type="SUPFAM" id="SSF53335">
    <property type="entry name" value="S-adenosyl-L-methionine-dependent methyltransferases"/>
    <property type="match status" value="1"/>
</dbReference>
<dbReference type="Gene3D" id="3.40.50.150">
    <property type="entry name" value="Vaccinia Virus protein VP39"/>
    <property type="match status" value="1"/>
</dbReference>
<dbReference type="EMBL" id="CP053564">
    <property type="protein sequence ID" value="QJY47169.1"/>
    <property type="molecule type" value="Genomic_DNA"/>
</dbReference>
<dbReference type="InterPro" id="IPR036390">
    <property type="entry name" value="WH_DNA-bd_sf"/>
</dbReference>
<dbReference type="RefSeq" id="WP_172159467.1">
    <property type="nucleotide sequence ID" value="NZ_CP053564.1"/>
</dbReference>
<evidence type="ECO:0000259" key="2">
    <source>
        <dbReference type="Pfam" id="PF21320"/>
    </source>
</evidence>
<dbReference type="Pfam" id="PF13847">
    <property type="entry name" value="Methyltransf_31"/>
    <property type="match status" value="1"/>
</dbReference>
<dbReference type="Pfam" id="PF21320">
    <property type="entry name" value="WHD_Rv2258c"/>
    <property type="match status" value="1"/>
</dbReference>
<dbReference type="KEGG" id="pbro:HOP40_16250"/>
<evidence type="ECO:0000313" key="4">
    <source>
        <dbReference type="Proteomes" id="UP000505377"/>
    </source>
</evidence>
<name>A0A6M6JL63_9PSEU</name>
<accession>A0A6M6JL63</accession>
<dbReference type="InterPro" id="IPR029063">
    <property type="entry name" value="SAM-dependent_MTases_sf"/>
</dbReference>
<organism evidence="3 4">
    <name type="scientific">Pseudonocardia broussonetiae</name>
    <dbReference type="NCBI Taxonomy" id="2736640"/>
    <lineage>
        <taxon>Bacteria</taxon>
        <taxon>Bacillati</taxon>
        <taxon>Actinomycetota</taxon>
        <taxon>Actinomycetes</taxon>
        <taxon>Pseudonocardiales</taxon>
        <taxon>Pseudonocardiaceae</taxon>
        <taxon>Pseudonocardia</taxon>
    </lineage>
</organism>